<dbReference type="EMBL" id="JAHRHJ020000004">
    <property type="protein sequence ID" value="KAH9319111.1"/>
    <property type="molecule type" value="Genomic_DNA"/>
</dbReference>
<dbReference type="AlphaFoldDB" id="A0AA38G9D3"/>
<keyword evidence="2" id="KW-1185">Reference proteome</keyword>
<evidence type="ECO:0000313" key="1">
    <source>
        <dbReference type="EMBL" id="KAH9319111.1"/>
    </source>
</evidence>
<proteinExistence type="predicted"/>
<organism evidence="1 2">
    <name type="scientific">Taxus chinensis</name>
    <name type="common">Chinese yew</name>
    <name type="synonym">Taxus wallichiana var. chinensis</name>
    <dbReference type="NCBI Taxonomy" id="29808"/>
    <lineage>
        <taxon>Eukaryota</taxon>
        <taxon>Viridiplantae</taxon>
        <taxon>Streptophyta</taxon>
        <taxon>Embryophyta</taxon>
        <taxon>Tracheophyta</taxon>
        <taxon>Spermatophyta</taxon>
        <taxon>Pinopsida</taxon>
        <taxon>Pinidae</taxon>
        <taxon>Conifers II</taxon>
        <taxon>Cupressales</taxon>
        <taxon>Taxaceae</taxon>
        <taxon>Taxus</taxon>
    </lineage>
</organism>
<reference evidence="1 2" key="1">
    <citation type="journal article" date="2021" name="Nat. Plants">
        <title>The Taxus genome provides insights into paclitaxel biosynthesis.</title>
        <authorList>
            <person name="Xiong X."/>
            <person name="Gou J."/>
            <person name="Liao Q."/>
            <person name="Li Y."/>
            <person name="Zhou Q."/>
            <person name="Bi G."/>
            <person name="Li C."/>
            <person name="Du R."/>
            <person name="Wang X."/>
            <person name="Sun T."/>
            <person name="Guo L."/>
            <person name="Liang H."/>
            <person name="Lu P."/>
            <person name="Wu Y."/>
            <person name="Zhang Z."/>
            <person name="Ro D.K."/>
            <person name="Shang Y."/>
            <person name="Huang S."/>
            <person name="Yan J."/>
        </authorList>
    </citation>
    <scope>NUCLEOTIDE SEQUENCE [LARGE SCALE GENOMIC DNA]</scope>
    <source>
        <strain evidence="1">Ta-2019</strain>
    </source>
</reference>
<protein>
    <submittedName>
        <fullName evidence="1">Uncharacterized protein</fullName>
    </submittedName>
</protein>
<feature type="non-terminal residue" evidence="1">
    <location>
        <position position="140"/>
    </location>
</feature>
<comment type="caution">
    <text evidence="1">The sequence shown here is derived from an EMBL/GenBank/DDBJ whole genome shotgun (WGS) entry which is preliminary data.</text>
</comment>
<sequence length="140" mass="16117">MTQCHKSETTVQVECKAPKYTRDGPGGIASIGSRDKGHIDKDRCERDLSERWMYWIVRRLTVSRLMMSTKGIDMPILPLGQGLDLYDAEWNNSFDVKHRGGQIIERDDRTKVALSEYEAMNLRRYVGNQQAEFGKFPGDF</sequence>
<dbReference type="Proteomes" id="UP000824469">
    <property type="component" value="Unassembled WGS sequence"/>
</dbReference>
<evidence type="ECO:0000313" key="2">
    <source>
        <dbReference type="Proteomes" id="UP000824469"/>
    </source>
</evidence>
<accession>A0AA38G9D3</accession>
<gene>
    <name evidence="1" type="ORF">KI387_020880</name>
</gene>
<name>A0AA38G9D3_TAXCH</name>